<sequence length="143" mass="16296">QQLSVNAEAFPVGQSGTVMVNAKVSLGQIIVVWILTYEFGSWYRLGYFFVNPEDAGLRLYVTTATAPYLGNSKNTNFQPPHLFSNNQGFELGLWFKVIDNATSPQTYYILLLMLPITRFIIYIFISTARKYWLKPMQVLITPS</sequence>
<name>H2C6G8_9CREN</name>
<proteinExistence type="predicted"/>
<keyword evidence="1" id="KW-0472">Membrane</keyword>
<dbReference type="AlphaFoldDB" id="H2C6G8"/>
<feature type="transmembrane region" description="Helical" evidence="1">
    <location>
        <begin position="107"/>
        <end position="125"/>
    </location>
</feature>
<dbReference type="HOGENOM" id="CLU_1800391_0_0_2"/>
<keyword evidence="1" id="KW-1133">Transmembrane helix</keyword>
<dbReference type="EMBL" id="JH597768">
    <property type="protein sequence ID" value="EHP69395.1"/>
    <property type="molecule type" value="Genomic_DNA"/>
</dbReference>
<dbReference type="STRING" id="671065.MetMK1DRAFT_00021480"/>
<evidence type="ECO:0000313" key="2">
    <source>
        <dbReference type="EMBL" id="EHP69395.1"/>
    </source>
</evidence>
<evidence type="ECO:0000256" key="1">
    <source>
        <dbReference type="SAM" id="Phobius"/>
    </source>
</evidence>
<keyword evidence="1" id="KW-0812">Transmembrane</keyword>
<keyword evidence="3" id="KW-1185">Reference proteome</keyword>
<feature type="non-terminal residue" evidence="2">
    <location>
        <position position="1"/>
    </location>
</feature>
<evidence type="ECO:0000313" key="3">
    <source>
        <dbReference type="Proteomes" id="UP000003980"/>
    </source>
</evidence>
<dbReference type="eggNOG" id="arCOG03854">
    <property type="taxonomic scope" value="Archaea"/>
</dbReference>
<dbReference type="Proteomes" id="UP000003980">
    <property type="component" value="Unassembled WGS sequence"/>
</dbReference>
<accession>H2C6G8</accession>
<organism evidence="2 3">
    <name type="scientific">Metallosphaera yellowstonensis MK1</name>
    <dbReference type="NCBI Taxonomy" id="671065"/>
    <lineage>
        <taxon>Archaea</taxon>
        <taxon>Thermoproteota</taxon>
        <taxon>Thermoprotei</taxon>
        <taxon>Sulfolobales</taxon>
        <taxon>Sulfolobaceae</taxon>
        <taxon>Metallosphaera</taxon>
    </lineage>
</organism>
<protein>
    <submittedName>
        <fullName evidence="2">Uncharacterized protein</fullName>
    </submittedName>
</protein>
<gene>
    <name evidence="2" type="ORF">MetMK1DRAFT_00021480</name>
</gene>
<reference evidence="2 3" key="1">
    <citation type="submission" date="2012-01" db="EMBL/GenBank/DDBJ databases">
        <title>Improved High-Quality Draft sequence of Metallosphaera yellowstonensis MK1.</title>
        <authorList>
            <consortium name="US DOE Joint Genome Institute"/>
            <person name="Lucas S."/>
            <person name="Han J."/>
            <person name="Cheng J.-F."/>
            <person name="Goodwin L."/>
            <person name="Pitluck S."/>
            <person name="Peters L."/>
            <person name="Teshima H."/>
            <person name="Detter J.C."/>
            <person name="Han C."/>
            <person name="Tapia R."/>
            <person name="Land M."/>
            <person name="Hauser L."/>
            <person name="Kyrpides N."/>
            <person name="Kozubal M."/>
            <person name="Macur R.E."/>
            <person name="Jay Z."/>
            <person name="Inskeep W."/>
            <person name="Woyke T."/>
        </authorList>
    </citation>
    <scope>NUCLEOTIDE SEQUENCE [LARGE SCALE GENOMIC DNA]</scope>
    <source>
        <strain evidence="2 3">MK1</strain>
    </source>
</reference>